<dbReference type="RefSeq" id="WP_353531139.1">
    <property type="nucleotide sequence ID" value="NZ_JBBMEX010000010.1"/>
</dbReference>
<organism evidence="2 3">
    <name type="scientific">Maccoyibacter intestinihominis</name>
    <dbReference type="NCBI Taxonomy" id="3133499"/>
    <lineage>
        <taxon>Bacteria</taxon>
        <taxon>Bacillati</taxon>
        <taxon>Bacillota</taxon>
        <taxon>Clostridia</taxon>
        <taxon>Lachnospirales</taxon>
        <taxon>Lachnospiraceae</taxon>
        <taxon>Maccoyibacter</taxon>
    </lineage>
</organism>
<feature type="region of interest" description="Disordered" evidence="1">
    <location>
        <begin position="38"/>
        <end position="65"/>
    </location>
</feature>
<reference evidence="2 3" key="1">
    <citation type="submission" date="2024-03" db="EMBL/GenBank/DDBJ databases">
        <title>Human intestinal bacterial collection.</title>
        <authorList>
            <person name="Pauvert C."/>
            <person name="Hitch T.C.A."/>
            <person name="Clavel T."/>
        </authorList>
    </citation>
    <scope>NUCLEOTIDE SEQUENCE [LARGE SCALE GENOMIC DNA]</scope>
    <source>
        <strain evidence="2 3">CLA-AA-H185</strain>
    </source>
</reference>
<dbReference type="PROSITE" id="PS51257">
    <property type="entry name" value="PROKAR_LIPOPROTEIN"/>
    <property type="match status" value="1"/>
</dbReference>
<accession>A0ABV1HF18</accession>
<feature type="region of interest" description="Disordered" evidence="1">
    <location>
        <begin position="352"/>
        <end position="459"/>
    </location>
</feature>
<evidence type="ECO:0008006" key="4">
    <source>
        <dbReference type="Google" id="ProtNLM"/>
    </source>
</evidence>
<dbReference type="EMBL" id="JBBMEX010000010">
    <property type="protein sequence ID" value="MEQ2558303.1"/>
    <property type="molecule type" value="Genomic_DNA"/>
</dbReference>
<evidence type="ECO:0000256" key="1">
    <source>
        <dbReference type="SAM" id="MobiDB-lite"/>
    </source>
</evidence>
<dbReference type="Proteomes" id="UP001454489">
    <property type="component" value="Unassembled WGS sequence"/>
</dbReference>
<feature type="compositionally biased region" description="Low complexity" evidence="1">
    <location>
        <begin position="368"/>
        <end position="448"/>
    </location>
</feature>
<protein>
    <recommendedName>
        <fullName evidence="4">PEGA domain-containing protein</fullName>
    </recommendedName>
</protein>
<evidence type="ECO:0000313" key="2">
    <source>
        <dbReference type="EMBL" id="MEQ2558303.1"/>
    </source>
</evidence>
<comment type="caution">
    <text evidence="2">The sequence shown here is derived from an EMBL/GenBank/DDBJ whole genome shotgun (WGS) entry which is preliminary data.</text>
</comment>
<sequence length="459" mass="49840">MKYRRKHGIIFVTILIGMLLTAGCGKAKESNVTVGNKVPQLDTSTETSKKKTKGSDKKQESEEKTEEKKDVYIVYRIDDETQTIRLQKVKNGKFSEYGISDATAYRDKYGEFTSEGNITEGSPVQIGTANQEGKLSYIQQSDQVWEQDNVGKFSIDEEKNMIVIGKTKYYYDDSLLVFLDGEQISLDTITGNDKLRVAGMDKKIISVNVTSGHGFIVLTHTDLFEGGSISIGGKHIYKIEKDMNVEIPEGTYQVTAANDGYGDTKEVTVKRNETTVLNLDEYKGEGPKMGKVKFILQPEGTQLSIDGKAADVSQPVELKYGTHKLTVTSEKYGTLTRKLVVGSAESEITINMGTEAKKDKEAEEKKSSTTTNSSSTGTNSSTTNSLNNKKSSSSANSSTGTTSTKKNSTGNTGSSTKKSTSENSGSTTKKSTGTAGTSSTSTDNNSLKQISDFISTILD</sequence>
<keyword evidence="3" id="KW-1185">Reference proteome</keyword>
<feature type="compositionally biased region" description="Basic and acidic residues" evidence="1">
    <location>
        <begin position="47"/>
        <end position="65"/>
    </location>
</feature>
<feature type="compositionally biased region" description="Basic and acidic residues" evidence="1">
    <location>
        <begin position="355"/>
        <end position="367"/>
    </location>
</feature>
<name>A0ABV1HF18_9FIRM</name>
<proteinExistence type="predicted"/>
<gene>
    <name evidence="2" type="ORF">WMO43_10565</name>
</gene>
<evidence type="ECO:0000313" key="3">
    <source>
        <dbReference type="Proteomes" id="UP001454489"/>
    </source>
</evidence>